<evidence type="ECO:0000256" key="1">
    <source>
        <dbReference type="ARBA" id="ARBA00008814"/>
    </source>
</evidence>
<reference evidence="4" key="1">
    <citation type="submission" date="2019-11" db="EMBL/GenBank/DDBJ databases">
        <authorList>
            <person name="Feng L."/>
        </authorList>
    </citation>
    <scope>NUCLEOTIDE SEQUENCE</scope>
    <source>
        <strain evidence="4">VatypicaLFYP47</strain>
    </source>
</reference>
<name>A0A6N2ZYA5_9FIRM</name>
<dbReference type="InterPro" id="IPR050902">
    <property type="entry name" value="ABC_Transporter_SBP"/>
</dbReference>
<proteinExistence type="inferred from homology"/>
<dbReference type="PROSITE" id="PS50983">
    <property type="entry name" value="FE_B12_PBP"/>
    <property type="match status" value="1"/>
</dbReference>
<keyword evidence="2" id="KW-0812">Transmembrane</keyword>
<evidence type="ECO:0000259" key="3">
    <source>
        <dbReference type="PROSITE" id="PS50983"/>
    </source>
</evidence>
<comment type="similarity">
    <text evidence="1">Belongs to the bacterial solute-binding protein 8 family.</text>
</comment>
<evidence type="ECO:0000256" key="2">
    <source>
        <dbReference type="SAM" id="Phobius"/>
    </source>
</evidence>
<evidence type="ECO:0000313" key="4">
    <source>
        <dbReference type="EMBL" id="VYT84619.1"/>
    </source>
</evidence>
<dbReference type="AlphaFoldDB" id="A0A6N2ZYA5"/>
<organism evidence="4">
    <name type="scientific">Veillonella atypica</name>
    <dbReference type="NCBI Taxonomy" id="39777"/>
    <lineage>
        <taxon>Bacteria</taxon>
        <taxon>Bacillati</taxon>
        <taxon>Bacillota</taxon>
        <taxon>Negativicutes</taxon>
        <taxon>Veillonellales</taxon>
        <taxon>Veillonellaceae</taxon>
        <taxon>Veillonella</taxon>
    </lineage>
</organism>
<dbReference type="RefSeq" id="WP_156717863.1">
    <property type="nucleotide sequence ID" value="NZ_CACRUN010000009.1"/>
</dbReference>
<feature type="domain" description="Fe/B12 periplasmic-binding" evidence="3">
    <location>
        <begin position="69"/>
        <end position="340"/>
    </location>
</feature>
<dbReference type="SUPFAM" id="SSF53807">
    <property type="entry name" value="Helical backbone' metal receptor"/>
    <property type="match status" value="1"/>
</dbReference>
<feature type="transmembrane region" description="Helical" evidence="2">
    <location>
        <begin position="7"/>
        <end position="27"/>
    </location>
</feature>
<dbReference type="InterPro" id="IPR002491">
    <property type="entry name" value="ABC_transptr_periplasmic_BD"/>
</dbReference>
<dbReference type="Gene3D" id="3.40.50.1980">
    <property type="entry name" value="Nitrogenase molybdenum iron protein domain"/>
    <property type="match status" value="2"/>
</dbReference>
<gene>
    <name evidence="4" type="ORF">VALFYP47_00989</name>
</gene>
<keyword evidence="2" id="KW-1133">Transmembrane helix</keyword>
<accession>A0A6N2ZYA5</accession>
<dbReference type="PANTHER" id="PTHR30535">
    <property type="entry name" value="VITAMIN B12-BINDING PROTEIN"/>
    <property type="match status" value="1"/>
</dbReference>
<dbReference type="EMBL" id="CACRUN010000009">
    <property type="protein sequence ID" value="VYT84619.1"/>
    <property type="molecule type" value="Genomic_DNA"/>
</dbReference>
<sequence>MKKIKWIVLPYIVMGICIAIGLVIGMAPELLGDVIPRHGVIGRMLTAANHRKIQDSQYTEMVVPDYVRRVVTLGTGTVDLVGAAGEPYVVATDGSPYSSGTEIKGRVQPTVESIKAYEPDVVIAPETTPPGLVASLRAAGIPVFIYTLKDSLKDVTLNTKQVAKLFNSTSAESSINSSVMHVKKQVEPHKNDVKPVIALYNPTHGVYRSGVLRDMIEMIHGVDGAGNLKIKDSGKDPNVLSDVWDYRASYPTFNMQENMGTKADLIRINPDVIFVPTIYSVKQPEYKQDIDAIIHDPDLQNITAVKKGYVYPINDMHIMSYSSWMYYEMEQMSKWLYGDWSYKNYVKYQSVPAN</sequence>
<keyword evidence="2" id="KW-0472">Membrane</keyword>
<dbReference type="PANTHER" id="PTHR30535:SF34">
    <property type="entry name" value="MOLYBDATE-BINDING PROTEIN MOLA"/>
    <property type="match status" value="1"/>
</dbReference>
<protein>
    <submittedName>
        <fullName evidence="4">Corrinoid ABC transporter substrate-binding protein</fullName>
    </submittedName>
</protein>